<protein>
    <submittedName>
        <fullName evidence="11">Amino acid adenylation domain-containing protein</fullName>
    </submittedName>
</protein>
<comment type="caution">
    <text evidence="11">The sequence shown here is derived from an EMBL/GenBank/DDBJ whole genome shotgun (WGS) entry which is preliminary data.</text>
</comment>
<dbReference type="PROSITE" id="PS00455">
    <property type="entry name" value="AMP_BINDING"/>
    <property type="match status" value="4"/>
</dbReference>
<dbReference type="PANTHER" id="PTHR45527">
    <property type="entry name" value="NONRIBOSOMAL PEPTIDE SYNTHETASE"/>
    <property type="match status" value="1"/>
</dbReference>
<dbReference type="InterPro" id="IPR025110">
    <property type="entry name" value="AMP-bd_C"/>
</dbReference>
<keyword evidence="3" id="KW-0596">Phosphopantetheine</keyword>
<dbReference type="Gene3D" id="3.40.50.12780">
    <property type="entry name" value="N-terminal domain of ligase-like"/>
    <property type="match status" value="2"/>
</dbReference>
<dbReference type="Gene3D" id="3.30.559.30">
    <property type="entry name" value="Nonribosomal peptide synthetase, condensation domain"/>
    <property type="match status" value="7"/>
</dbReference>
<evidence type="ECO:0000256" key="2">
    <source>
        <dbReference type="ARBA" id="ARBA00006432"/>
    </source>
</evidence>
<dbReference type="InterPro" id="IPR010060">
    <property type="entry name" value="NRPS_synth"/>
</dbReference>
<dbReference type="InterPro" id="IPR042099">
    <property type="entry name" value="ANL_N_sf"/>
</dbReference>
<dbReference type="InterPro" id="IPR023213">
    <property type="entry name" value="CAT-like_dom_sf"/>
</dbReference>
<evidence type="ECO:0000256" key="6">
    <source>
        <dbReference type="ARBA" id="ARBA00022737"/>
    </source>
</evidence>
<dbReference type="NCBIfam" id="TIGR01733">
    <property type="entry name" value="AA-adenyl-dom"/>
    <property type="match status" value="4"/>
</dbReference>
<keyword evidence="7" id="KW-0045">Antibiotic biosynthesis</keyword>
<dbReference type="NCBIfam" id="TIGR01720">
    <property type="entry name" value="NRPS-para261"/>
    <property type="match status" value="1"/>
</dbReference>
<dbReference type="Pfam" id="PF00501">
    <property type="entry name" value="AMP-binding"/>
    <property type="match status" value="5"/>
</dbReference>
<keyword evidence="12" id="KW-1185">Reference proteome</keyword>
<dbReference type="InterPro" id="IPR020845">
    <property type="entry name" value="AMP-binding_CS"/>
</dbReference>
<dbReference type="PANTHER" id="PTHR45527:SF1">
    <property type="entry name" value="FATTY ACID SYNTHASE"/>
    <property type="match status" value="1"/>
</dbReference>
<dbReference type="InterPro" id="IPR045851">
    <property type="entry name" value="AMP-bd_C_sf"/>
</dbReference>
<keyword evidence="8" id="KW-0511">Multifunctional enzyme</keyword>
<dbReference type="RefSeq" id="WP_377470003.1">
    <property type="nucleotide sequence ID" value="NZ_JBHLWN010000037.1"/>
</dbReference>
<evidence type="ECO:0000256" key="3">
    <source>
        <dbReference type="ARBA" id="ARBA00022450"/>
    </source>
</evidence>
<dbReference type="CDD" id="cd19531">
    <property type="entry name" value="LCL_NRPS-like"/>
    <property type="match status" value="2"/>
</dbReference>
<name>A0ABV6DJD8_9BACL</name>
<evidence type="ECO:0000256" key="4">
    <source>
        <dbReference type="ARBA" id="ARBA00022553"/>
    </source>
</evidence>
<dbReference type="Gene3D" id="3.30.300.30">
    <property type="match status" value="4"/>
</dbReference>
<comment type="similarity">
    <text evidence="2">Belongs to the ATP-dependent AMP-binding enzyme family.</text>
</comment>
<evidence type="ECO:0000256" key="1">
    <source>
        <dbReference type="ARBA" id="ARBA00001957"/>
    </source>
</evidence>
<keyword evidence="4" id="KW-0597">Phosphoprotein</keyword>
<keyword evidence="5" id="KW-0436">Ligase</keyword>
<sequence length="5899" mass="658404">MNDLTLYPLTYAQRRIWYTVQMYPNSPIANLMATASFHTQINESLMQEAVNRVIRSNDAFRLQMLESESGEPMQALSPFIPYELPTVDLSDAPEPEHAAQDWLSRHAAESFPLLHAPLYAFTLLKLARDRYRLIFKLHHLITDGYSLAYTINETMSVYTQLLDDSDIPLEEKPSYLNYAASEKEYEASDRFAKDRQFWMNAFQTIPAPSDLKPFDPFAGSSAAKQSRYRLDAELREQVKAFSREQNRSMFTLFLALYAVYVQQITANDTVVIGTNFTNRTNRKEKTTMGMFTSTTPLRLELPSDAGFRSLLEDVHRQQMTIIRHQRYPFNLIMQHVREKDPDLSRIFSISIQYQVIETDYFEALRNETDYVFSGHEADDLVINIKEWHETGEIDINYEFRTDVFTDEDIRVVHRRVIHILKQAMQNDGIPISEYELCDPAERVQLQSFQPNPNPDPIDMTFHERFERLAAQDPERIALVFEGVEWTYGELDRRANRLAHLLLSNGLNPEDRVGILLNRSPLMAACILAVWKAGGAYIPIDPAYPAKRVEQIVRDAQAALLFTESSQIAGELSDVDAWTSVLKLDMLGPDIEAMSSAHPGVRADLGRLAYVIYTSGSTGRPKGAMVEHMGMMNHLLAKVEDLRITEHSVIAQNASHCFDISVWQMFAALCTGGKTVIYSNDDVLKPEQFLAQVDRDGVTVLEVVPSYLAVMLDVQGKSRLPNLRHLISTGEALKRNVAERWFRQYPHIPLVNAYGPTEASDDITHYVMNEAPVYETVPVGRPVRGFRIYIVDRFGRMCPVGVKGEIWVSGVGVGRGYLYDPDRTAAAFGEDPFSGEPGRRLYKTGDLGCWLADGFIEFYGRIDHQVKVRGYRIELGEIDNTLADHPAVSEAVTIDYADAQGNVSLAAYYTSMQELSPAELKAYVAERLPYYMIPASIVALEAMPVTPNGKIDRKALPKPEPASRSRDEHIGAELRTNEEKLAAEVWTSVLGVPVFSASDHFFELGGDSIKALKIAARLQQHGWKLDMKDVFQYPVLAMQAARLTRIGGAAGQQSVEGHIMPSPGQLELLAGGPNGLPAVTYEYRELPFAERLEEQHVIQAMDALLRHHDALRVTFRQENGRLVQYNRGVSDAPRSRDVWYRLDTVEMSGIEDSSVVQEKARLARHQSLSSIEHDWQEPLIRVLLIHSGQGSHLQLYIHRLLVDEKTWQLLLSDIRTGLMQAILRQPVEFAAKTGAFRDWSNSVHNWYEGGMQQKELSYWRAVEQSAIAAVSAVHGVSAESAVTAEQADSALEAVVPAMPGSGTVSPMMLQWSEEETRRMLAAASAAYGMTLEELLLAALGLALKLGTGRSRFTVMLEGDGREAWSKAGDVSRTSGCFRYSYPHVLDAAHCDELAAFLPQVKEELRRVPNRGLGWELYSDIVRRSESTEHRSKLQPDVAFAFAGEVDSEARAVLDGDYRYGSAPAMRVYTAGGRLEAAASSWPLAANEGSIPLASFTELFRASLAHVTAHCAELGERRRTPSDFGSHGLLPPDFARVQDFLQEKLPSAEIERLYPMTPLQEAMLFYKHLHPESEMYTEQLVFTLEGILNIEAFHAAVQGIVDRYASLRTVFVPAVGSRPLQLVVKSRKAVGTAMSVMHVPEEERMETAMRIIAEERANGFDLTRDLPVRYTIVQVGESTWKIAWTHHHIVMDGWCLSLLMNDLFRLYMQAVHGMPAELEPAVPYERFISWLEEQHPHEAKAYWKSALEGFEQQTGVPKRSGYTGLEGYELAERASRLNRETTRKLERLAHRYGATLHQLLQAAWAVVLAKYNQVTDVVFGHVVSGRPAELSGVDRMVGLFINTVPVRVRMDRGRPFSDILRSVRDQALATGGRYDHEPLTNIQALTDMQQGLIDHLLVLENVTVDREELQRAFNPAEIGFTIGEFASFEQTNYDLNIIIVPGEELLVKCNYNALAYEQGVIERISGHWFHVLEQIAAEPELRLADIRLATDAERQLTVYDFNRTYRTYRDNTTLHGWFEEKAAQQPEAIALICEGRSLTYAELNEEANRLAHYLKRLGAGCGDFVGMVMERSERLIAGLLGILKAGAAYVPFEPDFPAGRIAHICGTLGIRVMVTTSELKPLMDDVAAELQHPLTVVRSDKELNSSLPAANLPMQACADDYAYAIFTSGSTGTPKGVLVRHKPVLNLIDWALRTFGFGPGDRVLFVTSVCFDLSVFDIFGMLAAGGSVHIASRTDVKEPGLLLELLRTEPITFWDSAPAALGQLVPYMERMEEPVTDSKLRIVFQSGDWIPLALPPAVKRVFPSAQVIALGGATEAAVWSNFHEVGEIDPAWTSIPYGRPIQNAYYYILDGELQPCPIGVPGELYIGGECLAAGYHDPELTRASFLPDPFMDAPGARMYRTGDRARFGEDGVIEFLGRIDHQVKIHGYRIELGEIQVQLSGVEHVKDVIVVDRKDRQGHAVLCAYFTAARPIEAKELREALSAVLPAYMIPAYFLQLDKLPVTANGKIDRKALPDPLESVRSDTVYEPPASETERLLAAIWEEVLEIERVGVNDSFLELGGHSLKAQMLMLRIQQALHVDVPLRELLRRSTVRELAAFVDTLGRTEHELIPALEARDGYELSPAQRRLYFIHELDRSSTAYNMPGYLLLEGELDRGRLEEALRALFRVHESLRTSFALVDGVPVQRIHEHVEPEFAWFECEEEGLEAIIRDYVQPFDLAEAPLARFAIVRVNERKHVLLADMHHIVSDGVSVSIVLRHIAELYEGREPAPQRVQYKEFAAWQNKRNEHPVMELHRDYWLDRFRGELQTAELPTDYSRPAVRSFEGDELSFTAEAELVRKLMQLSSDTGATLYTVLMAAFHVLLAKQTGQDDIVVGTPFAGRAHEELDSVVGMFVNTLPIRSVPSADKVFNDYLMEMKEAVLGAYEHQEYPLEELLDRLQLPRDVSRNPLFDHVFALQNYDVQALRMGDLSVTPYASKSRKAKFDLTLEAFHDGDRLRFQVEYAAGLFKRATIRRLSGHFLHVLEQIAANRLLRIGEIELITEREKAQVLTAFNVPMQTEPGSRSIGELFEMQVRAAPDRIAVSYRGEELTYRELNERSNRLARTLRERGAAPNTPVALLFQRSVEMVVGILGVLKAGAAYVPIDPAYPEERIAYMLADSGARLVLTHERVVCPALESYDGVPLRLDDERTYDADGTDLETINDVNDAAYIIYTSGTTGQPKGTRLTHDNVAHIVLDTNYIDITAEDRVLQFSNYAFDGSVFDLFGALLNGAALVMVDADTVRDLRLLSGTIRNERITVGLITTALFHMLVEEEIECLSGMRKIIFGGEKASLPHIRKALDFLGPDKLINAYGPTETTILAAFHAVNELKPEAQSVPIGVPVRGMKLYVVDAQMALQPVLVPGELCIAGRGLGLGYWNKPELTAERFVPCPFEPGTVMYRTGDLVRWLPDGTLEYLDRMDQQVKIRGFRIELSEIENRLLALGRVREAAVLARKDGQGHTYLCAYYVADAELTAAELRDDLGRHVPDYMIPAQFVQLQRMPITANGKLDRKALPEPEASGLRETAYAPPRSLAERQLADIWSQLLGASVGIDDHFFHRGGDSIKAIQVSSRLHKLGLQMEMKQLFLTPTIRHLAPHLKQLRLTASQEPVQGDVPLGPIQSWFAGQRFTDAHHFNQSVMLYRAEGFEAEAVFAAWSKLLEHHDALRCVFHEREETLSAYVQEVRQAQLGWEVVELSGLEPGLCGQAIERKAEALQTGFNLHRGPLVRLALFRTAAGDHLLIVIHHLVVDGVSWRILLDDFASLYDLAVQRKSLELPPKTHSYRDWAAAVHSWAGSEELLGEIPYWLEQERTALTPLPRVRTSSRSAIGRSSQLVVTLSKEHTAALTTAAHRAYRTETNDLLLSALAYAAAAWSGGERIGVWLEGHGREQVIAANELDVTRTVGWFTALYPVILPAGLELPPGERIKAVKETLRSVPHKGIGYGALRFLADRATLNGLSFRLNPEIGFNYLGDLDAAFAEGSGIGRSVCKTGQEISPRMERRYPLDINGWIRDDQLTFALDYDSSEWAEGAVESFADSFLQQLAALLEHCAGKGRSELTPSDLSSVRIGQVALEQLYASLPAAVELTDAYTLSPLQEGLLLEAQLNPDSEAYFQQLTLSLEGGVRADWLEQGLDLLIARHDIFRTIFRHDTEQTPLQAVLAARTVPKLELVDYSAWTAEEAAAAVASYEQAERKRGFAMDRETPMRVALIRTGDRSHKLVWSFHHVLLDGWCLGIVLREWFEAYAALGRNRFAEWAAALAPAPSYGSYIRWLETQNRQTAAAYWSDYLSGFDTQTTLPKASVGRQNEHDAYGELTFVLDEQTTARLHSIANRHEVTLSAVFQTLWGVLLHKYNDTDDAVFGSVAAGRPPELDGVERMVGLFINTLPMRVRAEANSTFASLLHNVAEASIRSRSYEFYPLYEIQASCELKQHVFDHVIAFENYPLDEAELNNAAETGFRVTGADAFERSHYPLAVSVFPGRELTVRIGFRQGVYEQRVLARLAGHLERLIEQVDADAGLPVAALSIVTDAEAAELAKFNDSEIPQANDVTIHGLFEQQVLRTPEAKAVTDGERVLSFAELNGRADRLAAVLRERGAVQGELIGLMADRSIDTIAAILGILKSGCAYVPIDPDYPEERIAYMLQDSGVKLLLTERRLLQRDVVQSSQAAVLCMDDEGLYESGPAYVEHERYAVRDSDPAYVIYTSGTTGRPKGVMVPHRGMSSLLATFRERLHVTEEDRVLLFASLSFDASVWEMFMSMLTGALLFVVPKHILHHPAHLESFIQQHAITVATLPPTYAVQLAPERSSSLRLLITAGSASPSELVKAWQPHVRYVNAYGPTESTVCATLWDAGAAGAPVPEQIPIGRPIAGTQVYIVDRHLKLVPPGVAGELCIAGEGLADGYLHRPDLTAEKFVPHVPGGGRRMYRTGDLARWLPDGQLEYLGRIDHQVKIRGFRIELGEIEAQLLQLPGIREAVVIDRADSQGISYLCAYFTTEGEEPSTAELRRGLASKLPDYMVPAAIMQLDKLPLTPNGKINRSALPEPELAMSGGSPYAAPRNETERRLAALWSELLDRDVAAIGIDDPFFRLGGHSLKASQLAARIHRDMGADMPLKAVFESPTIRELASLIDRGDRLAESGIAPALKQAEYPLSPGQKRIFVLEQIEGGQTAYNLPSVYRIEGQVDSDRLESAFRAILQRHESLRTSFIVRDGVPMQRVHERVSFRLMRLDGEGGGMTPERLAAAMIRPFELQQAPLLRAAVVQNGLETLLFIDVHHIVTDGISVQILLRELQALYRGDMLPEVSLQYKDYSVWLSSEEQQEKLQKQRSYWLDRFAGELPVLELPTDRPRTPAQDFAGARITLAGGPELTDKIVRLAAETETTVYMVLLAAFNVMLAKYTSQDDVIVGSPVAGRTAAELDEVVGMFVGTLALRSAPAGAKSVREFLAEVKRDTLDAFTHQDFPFEELVEQLQLERDMSRNPLFDVMFVYQNMDMASMKLGEWPLKPCEFEHRAAKLDVTLEASHGQGGLQFLWEYRTSLFDQATIERMAGHFIRVLEQMTDNPETAIGSICLLTGAEREQLAGFYDERPGDTAAERSIHELFEARAALHPERTALVFGQERVTYGELNERANRIARLLLEQGLAKEDRVGIMLHRTPLLAACILAVWKAGGAYIPIDPDYPANRTAGMLGDAGAAVLLTESVFMSEELSVQLHCTALELDRLGNMLAEADGSNVGLPHDPDRLAYVIYTSGSTGRPKGAMVEHRGMMNHLTAKVEDLQVNEHSIIAQNASHCFDISVWQLFTSLTLGGQTVIYPNELILRPDDLLQSVIADGVTVLEVVPSYLAVLLDHLESSPVPLPSLTVLVATGEA</sequence>
<evidence type="ECO:0000313" key="12">
    <source>
        <dbReference type="Proteomes" id="UP001589776"/>
    </source>
</evidence>
<dbReference type="CDD" id="cd12117">
    <property type="entry name" value="A_NRPS_Srf_like"/>
    <property type="match status" value="1"/>
</dbReference>
<feature type="non-terminal residue" evidence="11">
    <location>
        <position position="5899"/>
    </location>
</feature>
<dbReference type="CDD" id="cd19543">
    <property type="entry name" value="DCL_NRPS"/>
    <property type="match status" value="2"/>
</dbReference>
<feature type="domain" description="Carrier" evidence="10">
    <location>
        <begin position="5088"/>
        <end position="5165"/>
    </location>
</feature>
<gene>
    <name evidence="11" type="ORF">ACFFK0_09930</name>
</gene>
<dbReference type="PROSITE" id="PS50075">
    <property type="entry name" value="CARRIER"/>
    <property type="match status" value="4"/>
</dbReference>
<dbReference type="SUPFAM" id="SSF47336">
    <property type="entry name" value="ACP-like"/>
    <property type="match status" value="4"/>
</dbReference>
<feature type="domain" description="Carrier" evidence="10">
    <location>
        <begin position="972"/>
        <end position="1046"/>
    </location>
</feature>
<dbReference type="InterPro" id="IPR001242">
    <property type="entry name" value="Condensation_dom"/>
</dbReference>
<dbReference type="NCBIfam" id="NF003417">
    <property type="entry name" value="PRK04813.1"/>
    <property type="match status" value="5"/>
</dbReference>
<dbReference type="Pfam" id="PF13193">
    <property type="entry name" value="AMP-binding_C"/>
    <property type="match status" value="4"/>
</dbReference>
<proteinExistence type="inferred from homology"/>
<dbReference type="Pfam" id="PF00550">
    <property type="entry name" value="PP-binding"/>
    <property type="match status" value="4"/>
</dbReference>
<reference evidence="11 12" key="1">
    <citation type="submission" date="2024-09" db="EMBL/GenBank/DDBJ databases">
        <authorList>
            <person name="Sun Q."/>
            <person name="Mori K."/>
        </authorList>
    </citation>
    <scope>NUCLEOTIDE SEQUENCE [LARGE SCALE GENOMIC DNA]</scope>
    <source>
        <strain evidence="11 12">CCM 7759</strain>
    </source>
</reference>
<evidence type="ECO:0000259" key="10">
    <source>
        <dbReference type="PROSITE" id="PS50075"/>
    </source>
</evidence>
<dbReference type="InterPro" id="IPR010071">
    <property type="entry name" value="AA_adenyl_dom"/>
</dbReference>
<dbReference type="PROSITE" id="PS00012">
    <property type="entry name" value="PHOSPHOPANTETHEINE"/>
    <property type="match status" value="1"/>
</dbReference>
<evidence type="ECO:0000256" key="8">
    <source>
        <dbReference type="ARBA" id="ARBA00023268"/>
    </source>
</evidence>
<dbReference type="InterPro" id="IPR020806">
    <property type="entry name" value="PKS_PP-bd"/>
</dbReference>
<feature type="domain" description="Carrier" evidence="10">
    <location>
        <begin position="3565"/>
        <end position="3638"/>
    </location>
</feature>
<dbReference type="EMBL" id="JBHLWN010000037">
    <property type="protein sequence ID" value="MFC0212779.1"/>
    <property type="molecule type" value="Genomic_DNA"/>
</dbReference>
<dbReference type="InterPro" id="IPR009081">
    <property type="entry name" value="PP-bd_ACP"/>
</dbReference>
<keyword evidence="6" id="KW-0677">Repeat</keyword>
<dbReference type="SUPFAM" id="SSF52777">
    <property type="entry name" value="CoA-dependent acyltransferases"/>
    <property type="match status" value="14"/>
</dbReference>
<dbReference type="Gene3D" id="1.10.1200.10">
    <property type="entry name" value="ACP-like"/>
    <property type="match status" value="4"/>
</dbReference>
<dbReference type="Proteomes" id="UP001589776">
    <property type="component" value="Unassembled WGS sequence"/>
</dbReference>
<feature type="domain" description="Carrier" evidence="10">
    <location>
        <begin position="2526"/>
        <end position="2601"/>
    </location>
</feature>
<dbReference type="CDD" id="cd05930">
    <property type="entry name" value="A_NRPS"/>
    <property type="match status" value="2"/>
</dbReference>
<comment type="cofactor">
    <cofactor evidence="1">
        <name>pantetheine 4'-phosphate</name>
        <dbReference type="ChEBI" id="CHEBI:47942"/>
    </cofactor>
</comment>
<evidence type="ECO:0000313" key="11">
    <source>
        <dbReference type="EMBL" id="MFC0212779.1"/>
    </source>
</evidence>
<dbReference type="SUPFAM" id="SSF56801">
    <property type="entry name" value="Acetyl-CoA synthetase-like"/>
    <property type="match status" value="5"/>
</dbReference>
<dbReference type="InterPro" id="IPR036736">
    <property type="entry name" value="ACP-like_sf"/>
</dbReference>
<evidence type="ECO:0000256" key="7">
    <source>
        <dbReference type="ARBA" id="ARBA00023194"/>
    </source>
</evidence>
<evidence type="ECO:0000256" key="5">
    <source>
        <dbReference type="ARBA" id="ARBA00022598"/>
    </source>
</evidence>
<organism evidence="11 12">
    <name type="scientific">Paenibacillus chartarius</name>
    <dbReference type="NCBI Taxonomy" id="747481"/>
    <lineage>
        <taxon>Bacteria</taxon>
        <taxon>Bacillati</taxon>
        <taxon>Bacillota</taxon>
        <taxon>Bacilli</taxon>
        <taxon>Bacillales</taxon>
        <taxon>Paenibacillaceae</taxon>
        <taxon>Paenibacillus</taxon>
    </lineage>
</organism>
<dbReference type="SMART" id="SM00823">
    <property type="entry name" value="PKS_PP"/>
    <property type="match status" value="4"/>
</dbReference>
<dbReference type="InterPro" id="IPR006162">
    <property type="entry name" value="Ppantetheine_attach_site"/>
</dbReference>
<dbReference type="Gene3D" id="2.30.38.10">
    <property type="entry name" value="Luciferase, Domain 3"/>
    <property type="match status" value="3"/>
</dbReference>
<dbReference type="Gene3D" id="3.40.50.980">
    <property type="match status" value="6"/>
</dbReference>
<dbReference type="Pfam" id="PF00668">
    <property type="entry name" value="Condensation"/>
    <property type="match status" value="7"/>
</dbReference>
<evidence type="ECO:0000256" key="9">
    <source>
        <dbReference type="SAM" id="MobiDB-lite"/>
    </source>
</evidence>
<dbReference type="Gene3D" id="3.30.559.10">
    <property type="entry name" value="Chloramphenicol acetyltransferase-like domain"/>
    <property type="match status" value="7"/>
</dbReference>
<feature type="region of interest" description="Disordered" evidence="9">
    <location>
        <begin position="950"/>
        <end position="970"/>
    </location>
</feature>
<dbReference type="CDD" id="cd19534">
    <property type="entry name" value="E_NRPS"/>
    <property type="match status" value="1"/>
</dbReference>
<dbReference type="InterPro" id="IPR000873">
    <property type="entry name" value="AMP-dep_synth/lig_dom"/>
</dbReference>
<accession>A0ABV6DJD8</accession>